<evidence type="ECO:0000256" key="1">
    <source>
        <dbReference type="SAM" id="MobiDB-lite"/>
    </source>
</evidence>
<organism evidence="3 4">
    <name type="scientific">Exophiala sideris</name>
    <dbReference type="NCBI Taxonomy" id="1016849"/>
    <lineage>
        <taxon>Eukaryota</taxon>
        <taxon>Fungi</taxon>
        <taxon>Dikarya</taxon>
        <taxon>Ascomycota</taxon>
        <taxon>Pezizomycotina</taxon>
        <taxon>Eurotiomycetes</taxon>
        <taxon>Chaetothyriomycetidae</taxon>
        <taxon>Chaetothyriales</taxon>
        <taxon>Herpotrichiellaceae</taxon>
        <taxon>Exophiala</taxon>
    </lineage>
</organism>
<dbReference type="EMBL" id="KN846953">
    <property type="protein sequence ID" value="KIV78713.1"/>
    <property type="molecule type" value="Genomic_DNA"/>
</dbReference>
<dbReference type="InterPro" id="IPR000608">
    <property type="entry name" value="UBC"/>
</dbReference>
<dbReference type="CDD" id="cd23814">
    <property type="entry name" value="UEV_AKTIP"/>
    <property type="match status" value="1"/>
</dbReference>
<protein>
    <recommendedName>
        <fullName evidence="2">UBC core domain-containing protein</fullName>
    </recommendedName>
</protein>
<evidence type="ECO:0000259" key="2">
    <source>
        <dbReference type="PROSITE" id="PS50127"/>
    </source>
</evidence>
<dbReference type="Pfam" id="PF00179">
    <property type="entry name" value="UQ_con"/>
    <property type="match status" value="1"/>
</dbReference>
<reference evidence="3 4" key="1">
    <citation type="submission" date="2015-01" db="EMBL/GenBank/DDBJ databases">
        <title>The Genome Sequence of Exophiala sideris CBS121828.</title>
        <authorList>
            <consortium name="The Broad Institute Genomics Platform"/>
            <person name="Cuomo C."/>
            <person name="de Hoog S."/>
            <person name="Gorbushina A."/>
            <person name="Stielow B."/>
            <person name="Teixiera M."/>
            <person name="Abouelleil A."/>
            <person name="Chapman S.B."/>
            <person name="Priest M."/>
            <person name="Young S.K."/>
            <person name="Wortman J."/>
            <person name="Nusbaum C."/>
            <person name="Birren B."/>
        </authorList>
    </citation>
    <scope>NUCLEOTIDE SEQUENCE [LARGE SCALE GENOMIC DNA]</scope>
    <source>
        <strain evidence="3 4">CBS 121828</strain>
    </source>
</reference>
<proteinExistence type="predicted"/>
<dbReference type="STRING" id="1016849.A0A0D1YV25"/>
<sequence>MSPPLLPSFRRQQLVLDFSFLRGSCPEGVYLSLTPGDPSLWSGVLFVREGPYAGAVLRFEIAFSDSYPDDPPLVTFSSDIFHPLVVPLTTYTFAASVVDASNTISAADQDRLPPGAFSLRHGFPHWFRGRGFANDEVDITTSTQQDDVNIPKPDVSAKDHVKRSEDVRTQSTAEDRKDLVLRMLTYIKKAFENETLLDDMPLEAAGDPSAWHAWRAYRGLGKGDDRLKGSTTVGNDGLPASPKRPSEWKWDGVWESRVTNGIETSVSEGTLFGSASGGRVGQVSADMTKSDARQAMVASGNRQIRFSKVDVERFEELRKDILTYDKPMSA</sequence>
<evidence type="ECO:0000313" key="3">
    <source>
        <dbReference type="EMBL" id="KIV78713.1"/>
    </source>
</evidence>
<dbReference type="OrthoDB" id="5596422at2759"/>
<dbReference type="PROSITE" id="PS50127">
    <property type="entry name" value="UBC_2"/>
    <property type="match status" value="1"/>
</dbReference>
<dbReference type="Gene3D" id="3.10.110.10">
    <property type="entry name" value="Ubiquitin Conjugating Enzyme"/>
    <property type="match status" value="1"/>
</dbReference>
<dbReference type="Proteomes" id="UP000053599">
    <property type="component" value="Unassembled WGS sequence"/>
</dbReference>
<dbReference type="SUPFAM" id="SSF54495">
    <property type="entry name" value="UBC-like"/>
    <property type="match status" value="1"/>
</dbReference>
<feature type="domain" description="UBC core" evidence="2">
    <location>
        <begin position="9"/>
        <end position="185"/>
    </location>
</feature>
<name>A0A0D1YV25_9EURO</name>
<gene>
    <name evidence="3" type="ORF">PV11_06333</name>
</gene>
<evidence type="ECO:0000313" key="4">
    <source>
        <dbReference type="Proteomes" id="UP000053599"/>
    </source>
</evidence>
<dbReference type="InterPro" id="IPR016135">
    <property type="entry name" value="UBQ-conjugating_enzyme/RWD"/>
</dbReference>
<feature type="region of interest" description="Disordered" evidence="1">
    <location>
        <begin position="145"/>
        <end position="171"/>
    </location>
</feature>
<dbReference type="HOGENOM" id="CLU_040072_0_0_1"/>
<feature type="compositionally biased region" description="Basic and acidic residues" evidence="1">
    <location>
        <begin position="155"/>
        <end position="171"/>
    </location>
</feature>
<accession>A0A0D1YV25</accession>
<dbReference type="AlphaFoldDB" id="A0A0D1YV25"/>